<feature type="binding site" evidence="8">
    <location>
        <position position="380"/>
    </location>
    <ligand>
        <name>Zn(2+)</name>
        <dbReference type="ChEBI" id="CHEBI:29105"/>
        <label>2</label>
        <note>catalytic</note>
    </ligand>
</feature>
<dbReference type="GO" id="GO:0008270">
    <property type="term" value="F:zinc ion binding"/>
    <property type="evidence" value="ECO:0007669"/>
    <property type="project" value="InterPro"/>
</dbReference>
<dbReference type="InterPro" id="IPR001818">
    <property type="entry name" value="Pept_M10_metallopeptidase"/>
</dbReference>
<dbReference type="RefSeq" id="XP_035675297.1">
    <property type="nucleotide sequence ID" value="XM_035819404.1"/>
</dbReference>
<evidence type="ECO:0000313" key="16">
    <source>
        <dbReference type="RefSeq" id="XP_035675297.1"/>
    </source>
</evidence>
<feature type="binding site" evidence="8">
    <location>
        <position position="388"/>
    </location>
    <ligand>
        <name>Zn(2+)</name>
        <dbReference type="ChEBI" id="CHEBI:29105"/>
        <label>2</label>
        <note>catalytic</note>
    </ligand>
</feature>
<evidence type="ECO:0000256" key="4">
    <source>
        <dbReference type="ARBA" id="ARBA00022801"/>
    </source>
</evidence>
<dbReference type="GO" id="GO:0006508">
    <property type="term" value="P:proteolysis"/>
    <property type="evidence" value="ECO:0007669"/>
    <property type="project" value="UniProtKB-KW"/>
</dbReference>
<proteinExistence type="inferred from homology"/>
<feature type="binding site" evidence="8">
    <location>
        <position position="347"/>
    </location>
    <ligand>
        <name>Zn(2+)</name>
        <dbReference type="ChEBI" id="CHEBI:29105"/>
        <label>1</label>
    </ligand>
</feature>
<keyword evidence="4" id="KW-0378">Hydrolase</keyword>
<protein>
    <submittedName>
        <fullName evidence="13 14">Matrix metalloproteinase-21-like</fullName>
    </submittedName>
</protein>
<dbReference type="OMA" id="DNETHDI"/>
<evidence type="ECO:0000256" key="1">
    <source>
        <dbReference type="ARBA" id="ARBA00010370"/>
    </source>
</evidence>
<dbReference type="RefSeq" id="XP_035675301.1">
    <property type="nucleotide sequence ID" value="XM_035819408.1"/>
</dbReference>
<feature type="binding site" evidence="8">
    <location>
        <position position="323"/>
    </location>
    <ligand>
        <name>Zn(2+)</name>
        <dbReference type="ChEBI" id="CHEBI:29105"/>
        <label>1</label>
    </ligand>
</feature>
<keyword evidence="5 8" id="KW-0862">Zinc</keyword>
<dbReference type="PRINTS" id="PR00138">
    <property type="entry name" value="MATRIXIN"/>
</dbReference>
<dbReference type="InterPro" id="IPR006026">
    <property type="entry name" value="Peptidase_Metallo"/>
</dbReference>
<dbReference type="PROSITE" id="PS51642">
    <property type="entry name" value="HEMOPEXIN_2"/>
    <property type="match status" value="4"/>
</dbReference>
<dbReference type="RefSeq" id="XP_035675296.1">
    <property type="nucleotide sequence ID" value="XM_035819403.1"/>
</dbReference>
<dbReference type="SMART" id="SM00120">
    <property type="entry name" value="HX"/>
    <property type="match status" value="4"/>
</dbReference>
<feature type="binding site" evidence="8">
    <location>
        <position position="337"/>
    </location>
    <ligand>
        <name>Zn(2+)</name>
        <dbReference type="ChEBI" id="CHEBI:29105"/>
        <label>1</label>
    </ligand>
</feature>
<evidence type="ECO:0000256" key="6">
    <source>
        <dbReference type="ARBA" id="ARBA00023049"/>
    </source>
</evidence>
<dbReference type="GeneID" id="118415029"/>
<evidence type="ECO:0000256" key="8">
    <source>
        <dbReference type="PIRSR" id="PIRSR621190-2"/>
    </source>
</evidence>
<evidence type="ECO:0000256" key="10">
    <source>
        <dbReference type="SAM" id="MobiDB-lite"/>
    </source>
</evidence>
<evidence type="ECO:0000256" key="5">
    <source>
        <dbReference type="ARBA" id="ARBA00022833"/>
    </source>
</evidence>
<dbReference type="RefSeq" id="XP_035675298.1">
    <property type="nucleotide sequence ID" value="XM_035819405.1"/>
</dbReference>
<dbReference type="RefSeq" id="XP_035675294.1">
    <property type="nucleotide sequence ID" value="XM_035819401.1"/>
</dbReference>
<dbReference type="SUPFAM" id="SSF47090">
    <property type="entry name" value="PGBD-like"/>
    <property type="match status" value="1"/>
</dbReference>
<dbReference type="GO" id="GO:0031012">
    <property type="term" value="C:extracellular matrix"/>
    <property type="evidence" value="ECO:0007669"/>
    <property type="project" value="InterPro"/>
</dbReference>
<evidence type="ECO:0000256" key="9">
    <source>
        <dbReference type="PROSITE-ProRule" id="PRU01011"/>
    </source>
</evidence>
<dbReference type="InterPro" id="IPR021190">
    <property type="entry name" value="Pept_M10A"/>
</dbReference>
<organism evidence="12 18">
    <name type="scientific">Branchiostoma floridae</name>
    <name type="common">Florida lancelet</name>
    <name type="synonym">Amphioxus</name>
    <dbReference type="NCBI Taxonomy" id="7739"/>
    <lineage>
        <taxon>Eukaryota</taxon>
        <taxon>Metazoa</taxon>
        <taxon>Chordata</taxon>
        <taxon>Cephalochordata</taxon>
        <taxon>Leptocardii</taxon>
        <taxon>Amphioxiformes</taxon>
        <taxon>Branchiostomatidae</taxon>
        <taxon>Branchiostoma</taxon>
    </lineage>
</organism>
<feature type="binding site" evidence="8">
    <location>
        <position position="332"/>
    </location>
    <ligand>
        <name>Ca(2+)</name>
        <dbReference type="ChEBI" id="CHEBI:29108"/>
        <label>3</label>
    </ligand>
</feature>
<dbReference type="OrthoDB" id="406838at2759"/>
<dbReference type="Gene3D" id="2.110.10.10">
    <property type="entry name" value="Hemopexin-like domain"/>
    <property type="match status" value="2"/>
</dbReference>
<dbReference type="InterPro" id="IPR036375">
    <property type="entry name" value="Hemopexin-like_dom_sf"/>
</dbReference>
<feature type="binding site" evidence="8">
    <location>
        <position position="374"/>
    </location>
    <ligand>
        <name>Zn(2+)</name>
        <dbReference type="ChEBI" id="CHEBI:29105"/>
        <label>2</label>
        <note>catalytic</note>
    </ligand>
</feature>
<feature type="compositionally biased region" description="Basic and acidic residues" evidence="10">
    <location>
        <begin position="226"/>
        <end position="236"/>
    </location>
</feature>
<dbReference type="SMART" id="SM00235">
    <property type="entry name" value="ZnMc"/>
    <property type="match status" value="1"/>
</dbReference>
<dbReference type="Gene3D" id="3.40.390.10">
    <property type="entry name" value="Collagenase (Catalytic Domain)"/>
    <property type="match status" value="1"/>
</dbReference>
<feature type="repeat" description="Hemopexin" evidence="9">
    <location>
        <begin position="537"/>
        <end position="585"/>
    </location>
</feature>
<dbReference type="InterPro" id="IPR018487">
    <property type="entry name" value="Hemopexin-like_repeat"/>
</dbReference>
<dbReference type="InterPro" id="IPR036365">
    <property type="entry name" value="PGBD-like_sf"/>
</dbReference>
<feature type="binding site" evidence="8">
    <location>
        <position position="484"/>
    </location>
    <ligand>
        <name>Ca(2+)</name>
        <dbReference type="ChEBI" id="CHEBI:29108"/>
        <label>4</label>
    </ligand>
</feature>
<dbReference type="GO" id="GO:0030574">
    <property type="term" value="P:collagen catabolic process"/>
    <property type="evidence" value="ECO:0000318"/>
    <property type="project" value="GO_Central"/>
</dbReference>
<dbReference type="SUPFAM" id="SSF50923">
    <property type="entry name" value="Hemopexin-like domain"/>
    <property type="match status" value="1"/>
</dbReference>
<dbReference type="Proteomes" id="UP000001554">
    <property type="component" value="Chromosome 4"/>
</dbReference>
<evidence type="ECO:0000313" key="18">
    <source>
        <dbReference type="RefSeq" id="XP_035675299.1"/>
    </source>
</evidence>
<reference evidence="13 14" key="2">
    <citation type="submission" date="2025-04" db="UniProtKB">
        <authorList>
            <consortium name="RefSeq"/>
        </authorList>
    </citation>
    <scope>IDENTIFICATION</scope>
    <source>
        <strain evidence="13 14">S238N-H82</strain>
        <tissue evidence="13 14">Testes</tissue>
    </source>
</reference>
<keyword evidence="6" id="KW-0482">Metalloprotease</keyword>
<dbReference type="KEGG" id="bfo:118415029"/>
<feature type="binding site" evidence="8">
    <location>
        <position position="370"/>
    </location>
    <ligand>
        <name>Zn(2+)</name>
        <dbReference type="ChEBI" id="CHEBI:29105"/>
        <label>2</label>
        <note>catalytic</note>
    </ligand>
</feature>
<keyword evidence="8" id="KW-0106">Calcium</keyword>
<feature type="binding site" evidence="8">
    <location>
        <position position="350"/>
    </location>
    <ligand>
        <name>Ca(2+)</name>
        <dbReference type="ChEBI" id="CHEBI:29108"/>
        <label>1</label>
    </ligand>
</feature>
<feature type="binding site" evidence="8">
    <location>
        <position position="590"/>
    </location>
    <ligand>
        <name>Ca(2+)</name>
        <dbReference type="ChEBI" id="CHEBI:29108"/>
        <label>4</label>
    </ligand>
</feature>
<dbReference type="PANTHER" id="PTHR10201">
    <property type="entry name" value="MATRIX METALLOPROTEINASE"/>
    <property type="match status" value="1"/>
</dbReference>
<dbReference type="AlphaFoldDB" id="A0A9J7L4Y8"/>
<evidence type="ECO:0000256" key="3">
    <source>
        <dbReference type="ARBA" id="ARBA00022723"/>
    </source>
</evidence>
<dbReference type="PANTHER" id="PTHR10201:SF323">
    <property type="entry name" value="MATRIX METALLOPROTEINASE-21"/>
    <property type="match status" value="1"/>
</dbReference>
<keyword evidence="2" id="KW-0645">Protease</keyword>
<evidence type="ECO:0000313" key="17">
    <source>
        <dbReference type="RefSeq" id="XP_035675298.1"/>
    </source>
</evidence>
<dbReference type="Pfam" id="PF00413">
    <property type="entry name" value="Peptidase_M10"/>
    <property type="match status" value="1"/>
</dbReference>
<dbReference type="InterPro" id="IPR024079">
    <property type="entry name" value="MetalloPept_cat_dom_sf"/>
</dbReference>
<feature type="repeat" description="Hemopexin" evidence="9">
    <location>
        <begin position="418"/>
        <end position="478"/>
    </location>
</feature>
<feature type="repeat" description="Hemopexin" evidence="9">
    <location>
        <begin position="586"/>
        <end position="632"/>
    </location>
</feature>
<evidence type="ECO:0000313" key="15">
    <source>
        <dbReference type="RefSeq" id="XP_035675296.1"/>
    </source>
</evidence>
<evidence type="ECO:0000256" key="2">
    <source>
        <dbReference type="ARBA" id="ARBA00022670"/>
    </source>
</evidence>
<keyword evidence="3 8" id="KW-0479">Metal-binding</keyword>
<dbReference type="GO" id="GO:0004222">
    <property type="term" value="F:metalloendopeptidase activity"/>
    <property type="evidence" value="ECO:0000318"/>
    <property type="project" value="GO_Central"/>
</dbReference>
<feature type="repeat" description="Hemopexin" evidence="9">
    <location>
        <begin position="480"/>
        <end position="536"/>
    </location>
</feature>
<evidence type="ECO:0000313" key="20">
    <source>
        <dbReference type="RefSeq" id="XP_035675301.1"/>
    </source>
</evidence>
<evidence type="ECO:0000259" key="11">
    <source>
        <dbReference type="SMART" id="SM00235"/>
    </source>
</evidence>
<dbReference type="RefSeq" id="XP_035675299.1">
    <property type="nucleotide sequence ID" value="XM_035819406.1"/>
</dbReference>
<reference evidence="12" key="1">
    <citation type="journal article" date="2020" name="Nat. Ecol. Evol.">
        <title>Deeply conserved synteny resolves early events in vertebrate evolution.</title>
        <authorList>
            <person name="Simakov O."/>
            <person name="Marletaz F."/>
            <person name="Yue J.X."/>
            <person name="O'Connell B."/>
            <person name="Jenkins J."/>
            <person name="Brandt A."/>
            <person name="Calef R."/>
            <person name="Tung C.H."/>
            <person name="Huang T.K."/>
            <person name="Schmutz J."/>
            <person name="Satoh N."/>
            <person name="Yu J.K."/>
            <person name="Putnam N.H."/>
            <person name="Green R.E."/>
            <person name="Rokhsar D.S."/>
        </authorList>
    </citation>
    <scope>NUCLEOTIDE SEQUENCE [LARGE SCALE GENOMIC DNA]</scope>
    <source>
        <strain evidence="12">S238N-H82</strain>
    </source>
</reference>
<feature type="domain" description="Peptidase metallopeptidase" evidence="11">
    <location>
        <begin position="243"/>
        <end position="414"/>
    </location>
</feature>
<accession>A0A9J7L4Y8</accession>
<sequence length="642" mass="74036">MNVFRITRLSPPRPNFTTTVACLLRHVYAFVTLFLLVSEADRVPGRRGGIGHNVHMLNNQPIRSEVEAASYLRKLGWFKPVDWEPVVVQSAREGEPFLEPADIAPDLFSDDFDPSMMVEEAEGMGRDGEPTETVDESISKEELAMAVRKFQEENNLTVTGELDDETLNRMNQPRCGNPDKTLAKNLTTLTLGELLTGSANKGNTSSNDSSNAAEDASAGHERRRRSVLEKWKERQQQHRTKDKRGYFPGNVITWRLMQEGFSMQMEQEMQRVVIHQAFRMWSEVMKPIFKEDTHSLRVDDVDIVIAFGKDLSNIAAPNERRLHLGCSHEFQGQEYAHAFSSLFASVHLNDDVYFTLDGHQGISLLRVIVHEVAHALGLQHQLRPNSVMLPNYPTDNPNFEIGVEDRRAMQDLGYGQCEEQFDTVFDWLRPRKDENGYTTGVSYNTYFFFDGRYWMYENSQGRTRYGDPRVIRKGWEGIASRKIDGILHVLNRFWDVLFFFSGDSYYQYDSERDQIYTHDAHGNPFPNLISYGFPGIPDNIDTVYYNRSAGYTYFFKDHLVYQYEIERQRVSPGFPKEISVLYPGVPNNLDAAYYSYYHKTTFFIKGLEYWGISGNNGPIVGPFTVNQRWRDICNVWMWDLDG</sequence>
<comment type="cofactor">
    <cofactor evidence="8">
        <name>Ca(2+)</name>
        <dbReference type="ChEBI" id="CHEBI:29108"/>
    </cofactor>
    <text evidence="8">Can bind about 5 Ca(2+) ions per subunit.</text>
</comment>
<dbReference type="Pfam" id="PF00045">
    <property type="entry name" value="Hemopexin"/>
    <property type="match status" value="1"/>
</dbReference>
<dbReference type="SUPFAM" id="SSF55486">
    <property type="entry name" value="Metalloproteases ('zincins'), catalytic domain"/>
    <property type="match status" value="1"/>
</dbReference>
<evidence type="ECO:0000256" key="7">
    <source>
        <dbReference type="PIRSR" id="PIRSR621190-1"/>
    </source>
</evidence>
<dbReference type="Pfam" id="PF01471">
    <property type="entry name" value="PG_binding_1"/>
    <property type="match status" value="1"/>
</dbReference>
<keyword evidence="12" id="KW-1185">Reference proteome</keyword>
<dbReference type="RefSeq" id="XP_035675300.1">
    <property type="nucleotide sequence ID" value="XM_035819407.1"/>
</dbReference>
<evidence type="ECO:0000313" key="12">
    <source>
        <dbReference type="Proteomes" id="UP000001554"/>
    </source>
</evidence>
<feature type="binding site" evidence="8">
    <location>
        <position position="302"/>
    </location>
    <ligand>
        <name>Ca(2+)</name>
        <dbReference type="ChEBI" id="CHEBI:29108"/>
        <label>2</label>
    </ligand>
</feature>
<gene>
    <name evidence="13 14 15 16 17 18 19 20" type="primary">LOC118415029</name>
</gene>
<feature type="active site" evidence="7">
    <location>
        <position position="371"/>
    </location>
</feature>
<name>A0A9J7L4Y8_BRAFL</name>
<comment type="similarity">
    <text evidence="1">Belongs to the peptidase M10A family.</text>
</comment>
<dbReference type="RefSeq" id="XP_035675295.1">
    <property type="nucleotide sequence ID" value="XM_035819402.1"/>
</dbReference>
<comment type="cofactor">
    <cofactor evidence="8">
        <name>Zn(2+)</name>
        <dbReference type="ChEBI" id="CHEBI:29105"/>
    </cofactor>
    <text evidence="8">Binds 2 Zn(2+) ions per subunit.</text>
</comment>
<evidence type="ECO:0000313" key="19">
    <source>
        <dbReference type="RefSeq" id="XP_035675300.1"/>
    </source>
</evidence>
<feature type="compositionally biased region" description="Low complexity" evidence="10">
    <location>
        <begin position="205"/>
        <end position="216"/>
    </location>
</feature>
<evidence type="ECO:0000313" key="14">
    <source>
        <dbReference type="RefSeq" id="XP_035675295.1"/>
    </source>
</evidence>
<evidence type="ECO:0000313" key="13">
    <source>
        <dbReference type="RefSeq" id="XP_035675294.1"/>
    </source>
</evidence>
<dbReference type="InterPro" id="IPR002477">
    <property type="entry name" value="Peptidoglycan-bd-like"/>
</dbReference>
<dbReference type="GO" id="GO:0030198">
    <property type="term" value="P:extracellular matrix organization"/>
    <property type="evidence" value="ECO:0000318"/>
    <property type="project" value="GO_Central"/>
</dbReference>
<feature type="region of interest" description="Disordered" evidence="10">
    <location>
        <begin position="197"/>
        <end position="244"/>
    </location>
</feature>